<evidence type="ECO:0000313" key="2">
    <source>
        <dbReference type="EMBL" id="GEO72783.1"/>
    </source>
</evidence>
<comment type="caution">
    <text evidence="2">The sequence shown here is derived from an EMBL/GenBank/DDBJ whole genome shotgun (WGS) entry which is preliminary data.</text>
</comment>
<feature type="signal peptide" evidence="1">
    <location>
        <begin position="1"/>
        <end position="30"/>
    </location>
</feature>
<reference evidence="2 3" key="1">
    <citation type="submission" date="2019-07" db="EMBL/GenBank/DDBJ databases">
        <title>Whole genome shotgun sequence of Lactobacillus zymae NBRC 107157.</title>
        <authorList>
            <person name="Hosoyama A."/>
            <person name="Uohara A."/>
            <person name="Ohji S."/>
            <person name="Ichikawa N."/>
        </authorList>
    </citation>
    <scope>NUCLEOTIDE SEQUENCE [LARGE SCALE GENOMIC DNA]</scope>
    <source>
        <strain evidence="2 3">NBRC 107157</strain>
    </source>
</reference>
<evidence type="ECO:0000256" key="1">
    <source>
        <dbReference type="SAM" id="SignalP"/>
    </source>
</evidence>
<accession>A0ABQ0X5M5</accession>
<keyword evidence="3" id="KW-1185">Reference proteome</keyword>
<protein>
    <submittedName>
        <fullName evidence="2">Uncharacterized protein</fullName>
    </submittedName>
</protein>
<organism evidence="2 3">
    <name type="scientific">Levilactobacillus zymae</name>
    <dbReference type="NCBI Taxonomy" id="267363"/>
    <lineage>
        <taxon>Bacteria</taxon>
        <taxon>Bacillati</taxon>
        <taxon>Bacillota</taxon>
        <taxon>Bacilli</taxon>
        <taxon>Lactobacillales</taxon>
        <taxon>Lactobacillaceae</taxon>
        <taxon>Levilactobacillus</taxon>
    </lineage>
</organism>
<gene>
    <name evidence="2" type="ORF">LZY01_19510</name>
</gene>
<name>A0ABQ0X5M5_9LACO</name>
<feature type="chain" id="PRO_5046027959" evidence="1">
    <location>
        <begin position="31"/>
        <end position="153"/>
    </location>
</feature>
<dbReference type="RefSeq" id="WP_057730270.1">
    <property type="nucleotide sequence ID" value="NZ_BJZK01000028.1"/>
</dbReference>
<dbReference type="Proteomes" id="UP000321794">
    <property type="component" value="Unassembled WGS sequence"/>
</dbReference>
<sequence>MHLKKCVALVLASSGLFTLGVTTCQHPAHAATWHKGVPKFLRGHFYRTKLEPKYVKMNGKKVPINSRRSEDLHFTKTKVRYLGYQDAANLKGCHYTHKGKYIIIKGKYDKDMGLTPALKVKKISNKVIYAGVDYYTNSTTPNFSQLKRMTRQR</sequence>
<keyword evidence="1" id="KW-0732">Signal</keyword>
<dbReference type="EMBL" id="BJZK01000028">
    <property type="protein sequence ID" value="GEO72783.1"/>
    <property type="molecule type" value="Genomic_DNA"/>
</dbReference>
<evidence type="ECO:0000313" key="3">
    <source>
        <dbReference type="Proteomes" id="UP000321794"/>
    </source>
</evidence>
<proteinExistence type="predicted"/>